<dbReference type="InterPro" id="IPR011009">
    <property type="entry name" value="Kinase-like_dom_sf"/>
</dbReference>
<comment type="similarity">
    <text evidence="6">Belongs to the protein kinase superfamily.</text>
</comment>
<dbReference type="SMART" id="SM00220">
    <property type="entry name" value="S_TKc"/>
    <property type="match status" value="1"/>
</dbReference>
<dbReference type="InterPro" id="IPR000719">
    <property type="entry name" value="Prot_kinase_dom"/>
</dbReference>
<dbReference type="GO" id="GO:0005524">
    <property type="term" value="F:ATP binding"/>
    <property type="evidence" value="ECO:0007669"/>
    <property type="project" value="UniProtKB-UniRule"/>
</dbReference>
<dbReference type="PANTHER" id="PTHR48011:SF56">
    <property type="entry name" value="PROTEIN KINASE DOMAIN-CONTAINING PROTEIN"/>
    <property type="match status" value="1"/>
</dbReference>
<dbReference type="InterPro" id="IPR052751">
    <property type="entry name" value="Plant_MAPKKK"/>
</dbReference>
<evidence type="ECO:0000256" key="5">
    <source>
        <dbReference type="PROSITE-ProRule" id="PRU10141"/>
    </source>
</evidence>
<evidence type="ECO:0000256" key="1">
    <source>
        <dbReference type="ARBA" id="ARBA00022679"/>
    </source>
</evidence>
<dbReference type="AlphaFoldDB" id="A0AAD8L7A1"/>
<keyword evidence="3" id="KW-0418">Kinase</keyword>
<evidence type="ECO:0000313" key="8">
    <source>
        <dbReference type="EMBL" id="KAK1434006.1"/>
    </source>
</evidence>
<dbReference type="InterPro" id="IPR008271">
    <property type="entry name" value="Ser/Thr_kinase_AS"/>
</dbReference>
<organism evidence="8 9">
    <name type="scientific">Tagetes erecta</name>
    <name type="common">African marigold</name>
    <dbReference type="NCBI Taxonomy" id="13708"/>
    <lineage>
        <taxon>Eukaryota</taxon>
        <taxon>Viridiplantae</taxon>
        <taxon>Streptophyta</taxon>
        <taxon>Embryophyta</taxon>
        <taxon>Tracheophyta</taxon>
        <taxon>Spermatophyta</taxon>
        <taxon>Magnoliopsida</taxon>
        <taxon>eudicotyledons</taxon>
        <taxon>Gunneridae</taxon>
        <taxon>Pentapetalae</taxon>
        <taxon>asterids</taxon>
        <taxon>campanulids</taxon>
        <taxon>Asterales</taxon>
        <taxon>Asteraceae</taxon>
        <taxon>Asteroideae</taxon>
        <taxon>Heliantheae alliance</taxon>
        <taxon>Tageteae</taxon>
        <taxon>Tagetes</taxon>
    </lineage>
</organism>
<evidence type="ECO:0000259" key="7">
    <source>
        <dbReference type="PROSITE" id="PS50011"/>
    </source>
</evidence>
<feature type="binding site" evidence="5">
    <location>
        <position position="81"/>
    </location>
    <ligand>
        <name>ATP</name>
        <dbReference type="ChEBI" id="CHEBI:30616"/>
    </ligand>
</feature>
<protein>
    <recommendedName>
        <fullName evidence="7">Protein kinase domain-containing protein</fullName>
    </recommendedName>
</protein>
<sequence>MDLGMKKKKKKRSLMSEDDCNEKRMKIQDDVNAISSKYGDGIAWVRGCLIGKGCFGSVFLANLKKPKSTYYYYYPPIMAVKSAEVSVSASIQKEKEVLNSLRGCCNVITCFGDEITIGENGQMVYNLLLEYASGGTLADLINKSAPNGLPESDVKRYTRSILRGLRHIHGCGYVHCDLKPENIMLVATSVDHQFTAKIGDLGLAKRAKQNEKGKLIPYCRGTRMYFSPEVVIDGVQEAPSDIWAVGCIVLEMLTANPPCDPRSEANGEVNESPLIVSTLSSEAKSFLKGCFSRKSIFRWTAEMLLAHPFLEGIYDDEDDDDNNVEDTVDVLDINTICSLVMSENEDDDTLISFSSFSDGFCSWSDEEEEEEEETSNTAPLNEVHQYPVTFTIS</sequence>
<dbReference type="PANTHER" id="PTHR48011">
    <property type="entry name" value="CCR4-NOT TRANSCRIPTIONAL COMPLEX SUBUNIT CAF120-RELATED"/>
    <property type="match status" value="1"/>
</dbReference>
<proteinExistence type="inferred from homology"/>
<dbReference type="SUPFAM" id="SSF56112">
    <property type="entry name" value="Protein kinase-like (PK-like)"/>
    <property type="match status" value="1"/>
</dbReference>
<comment type="caution">
    <text evidence="8">The sequence shown here is derived from an EMBL/GenBank/DDBJ whole genome shotgun (WGS) entry which is preliminary data.</text>
</comment>
<dbReference type="GO" id="GO:0007165">
    <property type="term" value="P:signal transduction"/>
    <property type="evidence" value="ECO:0007669"/>
    <property type="project" value="TreeGrafter"/>
</dbReference>
<accession>A0AAD8L7A1</accession>
<keyword evidence="9" id="KW-1185">Reference proteome</keyword>
<keyword evidence="4 5" id="KW-0067">ATP-binding</keyword>
<dbReference type="PROSITE" id="PS00108">
    <property type="entry name" value="PROTEIN_KINASE_ST"/>
    <property type="match status" value="1"/>
</dbReference>
<evidence type="ECO:0000313" key="9">
    <source>
        <dbReference type="Proteomes" id="UP001229421"/>
    </source>
</evidence>
<gene>
    <name evidence="8" type="ORF">QVD17_10924</name>
</gene>
<dbReference type="InterPro" id="IPR017441">
    <property type="entry name" value="Protein_kinase_ATP_BS"/>
</dbReference>
<feature type="domain" description="Protein kinase" evidence="7">
    <location>
        <begin position="44"/>
        <end position="310"/>
    </location>
</feature>
<dbReference type="EMBL" id="JAUHHV010000002">
    <property type="protein sequence ID" value="KAK1434006.1"/>
    <property type="molecule type" value="Genomic_DNA"/>
</dbReference>
<dbReference type="Pfam" id="PF00069">
    <property type="entry name" value="Pkinase"/>
    <property type="match status" value="1"/>
</dbReference>
<evidence type="ECO:0000256" key="6">
    <source>
        <dbReference type="RuleBase" id="RU000304"/>
    </source>
</evidence>
<dbReference type="PROSITE" id="PS00107">
    <property type="entry name" value="PROTEIN_KINASE_ATP"/>
    <property type="match status" value="1"/>
</dbReference>
<keyword evidence="2 5" id="KW-0547">Nucleotide-binding</keyword>
<dbReference type="Gene3D" id="1.10.510.10">
    <property type="entry name" value="Transferase(Phosphotransferase) domain 1"/>
    <property type="match status" value="1"/>
</dbReference>
<dbReference type="PROSITE" id="PS50011">
    <property type="entry name" value="PROTEIN_KINASE_DOM"/>
    <property type="match status" value="1"/>
</dbReference>
<evidence type="ECO:0000256" key="3">
    <source>
        <dbReference type="ARBA" id="ARBA00022777"/>
    </source>
</evidence>
<reference evidence="8" key="1">
    <citation type="journal article" date="2023" name="bioRxiv">
        <title>Improved chromosome-level genome assembly for marigold (Tagetes erecta).</title>
        <authorList>
            <person name="Jiang F."/>
            <person name="Yuan L."/>
            <person name="Wang S."/>
            <person name="Wang H."/>
            <person name="Xu D."/>
            <person name="Wang A."/>
            <person name="Fan W."/>
        </authorList>
    </citation>
    <scope>NUCLEOTIDE SEQUENCE</scope>
    <source>
        <strain evidence="8">WSJ</strain>
        <tissue evidence="8">Leaf</tissue>
    </source>
</reference>
<dbReference type="Proteomes" id="UP001229421">
    <property type="component" value="Unassembled WGS sequence"/>
</dbReference>
<keyword evidence="6" id="KW-0723">Serine/threonine-protein kinase</keyword>
<evidence type="ECO:0000256" key="2">
    <source>
        <dbReference type="ARBA" id="ARBA00022741"/>
    </source>
</evidence>
<name>A0AAD8L7A1_TARER</name>
<evidence type="ECO:0000256" key="4">
    <source>
        <dbReference type="ARBA" id="ARBA00022840"/>
    </source>
</evidence>
<dbReference type="GO" id="GO:0004674">
    <property type="term" value="F:protein serine/threonine kinase activity"/>
    <property type="evidence" value="ECO:0007669"/>
    <property type="project" value="UniProtKB-KW"/>
</dbReference>
<keyword evidence="1" id="KW-0808">Transferase</keyword>